<organism evidence="2 3">
    <name type="scientific">Collimonas pratensis</name>
    <dbReference type="NCBI Taxonomy" id="279113"/>
    <lineage>
        <taxon>Bacteria</taxon>
        <taxon>Pseudomonadati</taxon>
        <taxon>Pseudomonadota</taxon>
        <taxon>Betaproteobacteria</taxon>
        <taxon>Burkholderiales</taxon>
        <taxon>Oxalobacteraceae</taxon>
        <taxon>Collimonas</taxon>
    </lineage>
</organism>
<reference evidence="2 3" key="1">
    <citation type="submission" date="2015-11" db="EMBL/GenBank/DDBJ databases">
        <title>Exploring the genomic traits of fungus-feeding bacterial genus Collimonas.</title>
        <authorList>
            <person name="Song C."/>
            <person name="Schmidt R."/>
            <person name="de Jager V."/>
            <person name="Krzyzanowska D."/>
            <person name="Jongedijk E."/>
            <person name="Cankar K."/>
            <person name="Beekwilder J."/>
            <person name="van Veen A."/>
            <person name="de Boer W."/>
            <person name="van Veen J.A."/>
            <person name="Garbeva P."/>
        </authorList>
    </citation>
    <scope>NUCLEOTIDE SEQUENCE [LARGE SCALE GENOMIC DNA]</scope>
    <source>
        <strain evidence="2 3">Ter291</strain>
    </source>
</reference>
<evidence type="ECO:0000256" key="1">
    <source>
        <dbReference type="SAM" id="MobiDB-lite"/>
    </source>
</evidence>
<keyword evidence="3" id="KW-1185">Reference proteome</keyword>
<feature type="region of interest" description="Disordered" evidence="1">
    <location>
        <begin position="1"/>
        <end position="23"/>
    </location>
</feature>
<protein>
    <submittedName>
        <fullName evidence="2">Uncharacterized protein</fullName>
    </submittedName>
</protein>
<accession>A0ABM5Z3R6</accession>
<evidence type="ECO:0000313" key="2">
    <source>
        <dbReference type="EMBL" id="AMP13693.1"/>
    </source>
</evidence>
<dbReference type="Proteomes" id="UP000074914">
    <property type="component" value="Chromosome"/>
</dbReference>
<dbReference type="RefSeq" id="WP_156479939.1">
    <property type="nucleotide sequence ID" value="NZ_CP013236.1"/>
</dbReference>
<name>A0ABM5Z3R6_9BURK</name>
<sequence length="71" mass="8049">MKNTMHKTTTSKPVAGKPTAKKTHQVMVTFGVRSATLKANFHSLWSKTDMSEAGFARELIREGIERRMRTK</sequence>
<evidence type="ECO:0000313" key="3">
    <source>
        <dbReference type="Proteomes" id="UP000074914"/>
    </source>
</evidence>
<proteinExistence type="predicted"/>
<gene>
    <name evidence="2" type="ORF">CPter291_1419</name>
</gene>
<feature type="compositionally biased region" description="Polar residues" evidence="1">
    <location>
        <begin position="1"/>
        <end position="12"/>
    </location>
</feature>
<dbReference type="EMBL" id="CP013236">
    <property type="protein sequence ID" value="AMP13693.1"/>
    <property type="molecule type" value="Genomic_DNA"/>
</dbReference>